<dbReference type="OrthoDB" id="271725at2759"/>
<comment type="caution">
    <text evidence="6">The sequence shown here is derived from an EMBL/GenBank/DDBJ whole genome shotgun (WGS) entry which is preliminary data.</text>
</comment>
<feature type="domain" description="PABC" evidence="5">
    <location>
        <begin position="123"/>
        <end position="200"/>
    </location>
</feature>
<dbReference type="SMART" id="SM00360">
    <property type="entry name" value="RRM"/>
    <property type="match status" value="1"/>
</dbReference>
<dbReference type="PROSITE" id="PS50102">
    <property type="entry name" value="RRM"/>
    <property type="match status" value="1"/>
</dbReference>
<dbReference type="Proteomes" id="UP000324800">
    <property type="component" value="Unassembled WGS sequence"/>
</dbReference>
<accession>A0A5J4V0Q2</accession>
<name>A0A5J4V0Q2_9EUKA</name>
<dbReference type="InterPro" id="IPR052462">
    <property type="entry name" value="SLIRP/GR-RBP-like"/>
</dbReference>
<dbReference type="Gene3D" id="3.30.70.330">
    <property type="match status" value="1"/>
</dbReference>
<evidence type="ECO:0000256" key="2">
    <source>
        <dbReference type="ARBA" id="ARBA00022884"/>
    </source>
</evidence>
<dbReference type="InterPro" id="IPR012677">
    <property type="entry name" value="Nucleotide-bd_a/b_plait_sf"/>
</dbReference>
<dbReference type="InterPro" id="IPR036053">
    <property type="entry name" value="PABP-dom"/>
</dbReference>
<evidence type="ECO:0000259" key="5">
    <source>
        <dbReference type="PROSITE" id="PS51309"/>
    </source>
</evidence>
<dbReference type="InterPro" id="IPR000504">
    <property type="entry name" value="RRM_dom"/>
</dbReference>
<comment type="similarity">
    <text evidence="1">Belongs to the polyadenylate-binding protein type-1 family.</text>
</comment>
<evidence type="ECO:0000256" key="1">
    <source>
        <dbReference type="ARBA" id="ARBA00008557"/>
    </source>
</evidence>
<dbReference type="Gene3D" id="1.10.1900.10">
    <property type="entry name" value="c-terminal domain of poly(a) binding protein"/>
    <property type="match status" value="1"/>
</dbReference>
<dbReference type="SUPFAM" id="SSF63570">
    <property type="entry name" value="PABC (PABP) domain"/>
    <property type="match status" value="1"/>
</dbReference>
<dbReference type="EMBL" id="SNRW01010443">
    <property type="protein sequence ID" value="KAA6376556.1"/>
    <property type="molecule type" value="Genomic_DNA"/>
</dbReference>
<dbReference type="SUPFAM" id="SSF54928">
    <property type="entry name" value="RNA-binding domain, RBD"/>
    <property type="match status" value="1"/>
</dbReference>
<feature type="domain" description="RRM" evidence="4">
    <location>
        <begin position="11"/>
        <end position="88"/>
    </location>
</feature>
<evidence type="ECO:0000313" key="6">
    <source>
        <dbReference type="EMBL" id="KAA6376556.1"/>
    </source>
</evidence>
<dbReference type="Pfam" id="PF00076">
    <property type="entry name" value="RRM_1"/>
    <property type="match status" value="1"/>
</dbReference>
<organism evidence="6 7">
    <name type="scientific">Streblomastix strix</name>
    <dbReference type="NCBI Taxonomy" id="222440"/>
    <lineage>
        <taxon>Eukaryota</taxon>
        <taxon>Metamonada</taxon>
        <taxon>Preaxostyla</taxon>
        <taxon>Oxymonadida</taxon>
        <taxon>Streblomastigidae</taxon>
        <taxon>Streblomastix</taxon>
    </lineage>
</organism>
<dbReference type="SMART" id="SM00517">
    <property type="entry name" value="PolyA"/>
    <property type="match status" value="1"/>
</dbReference>
<dbReference type="PROSITE" id="PS51309">
    <property type="entry name" value="PABC"/>
    <property type="match status" value="1"/>
</dbReference>
<dbReference type="Pfam" id="PF00658">
    <property type="entry name" value="MLLE"/>
    <property type="match status" value="1"/>
</dbReference>
<sequence length="202" mass="22995">MKCIKQSTQLKNIYIEGFPIGFSDEQLFNLFKKYGKILSCTITRNNEGISKGFGFCCYEQEASANVAITEMKGKMIGERNLIVDYAVNKVTKQQSKCIRLKTTPPLLDILQITNQYQQSQKFPTKFNLQFLSKLSPDQQKQYIGEFLYMKISAIDGHNAEKITGMILELDISVLLVMLMDDSLLKQRILDAQRLISTDGKGK</sequence>
<reference evidence="6 7" key="1">
    <citation type="submission" date="2019-03" db="EMBL/GenBank/DDBJ databases">
        <title>Single cell metagenomics reveals metabolic interactions within the superorganism composed of flagellate Streblomastix strix and complex community of Bacteroidetes bacteria on its surface.</title>
        <authorList>
            <person name="Treitli S.C."/>
            <person name="Kolisko M."/>
            <person name="Husnik F."/>
            <person name="Keeling P."/>
            <person name="Hampl V."/>
        </authorList>
    </citation>
    <scope>NUCLEOTIDE SEQUENCE [LARGE SCALE GENOMIC DNA]</scope>
    <source>
        <strain evidence="6">ST1C</strain>
    </source>
</reference>
<keyword evidence="2 3" id="KW-0694">RNA-binding</keyword>
<evidence type="ECO:0000313" key="7">
    <source>
        <dbReference type="Proteomes" id="UP000324800"/>
    </source>
</evidence>
<dbReference type="InterPro" id="IPR035979">
    <property type="entry name" value="RBD_domain_sf"/>
</dbReference>
<evidence type="ECO:0000259" key="4">
    <source>
        <dbReference type="PROSITE" id="PS50102"/>
    </source>
</evidence>
<dbReference type="AlphaFoldDB" id="A0A5J4V0Q2"/>
<protein>
    <submittedName>
        <fullName evidence="6">Putative polyadenylate-binding protein</fullName>
    </submittedName>
</protein>
<dbReference type="InterPro" id="IPR002004">
    <property type="entry name" value="PABP_HYD_C"/>
</dbReference>
<proteinExistence type="inferred from homology"/>
<evidence type="ECO:0000256" key="3">
    <source>
        <dbReference type="PROSITE-ProRule" id="PRU00176"/>
    </source>
</evidence>
<gene>
    <name evidence="6" type="ORF">EZS28_027916</name>
</gene>
<dbReference type="GO" id="GO:0003723">
    <property type="term" value="F:RNA binding"/>
    <property type="evidence" value="ECO:0007669"/>
    <property type="project" value="UniProtKB-UniRule"/>
</dbReference>
<dbReference type="PANTHER" id="PTHR48027">
    <property type="entry name" value="HETEROGENEOUS NUCLEAR RIBONUCLEOPROTEIN 87F-RELATED"/>
    <property type="match status" value="1"/>
</dbReference>